<comment type="cofactor">
    <cofactor evidence="1">
        <name>pyridoxal 5'-phosphate</name>
        <dbReference type="ChEBI" id="CHEBI:597326"/>
    </cofactor>
</comment>
<dbReference type="Gene3D" id="3.40.640.10">
    <property type="entry name" value="Type I PLP-dependent aspartate aminotransferase-like (Major domain)"/>
    <property type="match status" value="1"/>
</dbReference>
<dbReference type="PANTHER" id="PTHR48097">
    <property type="entry name" value="L-THREONINE ALDOLASE-RELATED"/>
    <property type="match status" value="1"/>
</dbReference>
<dbReference type="InterPro" id="IPR015421">
    <property type="entry name" value="PyrdxlP-dep_Trfase_major"/>
</dbReference>
<name>A0A1M4SWL2_9BACL</name>
<organism evidence="5 6">
    <name type="scientific">Seinonella peptonophila</name>
    <dbReference type="NCBI Taxonomy" id="112248"/>
    <lineage>
        <taxon>Bacteria</taxon>
        <taxon>Bacillati</taxon>
        <taxon>Bacillota</taxon>
        <taxon>Bacilli</taxon>
        <taxon>Bacillales</taxon>
        <taxon>Thermoactinomycetaceae</taxon>
        <taxon>Seinonella</taxon>
    </lineage>
</organism>
<dbReference type="GO" id="GO:0016829">
    <property type="term" value="F:lyase activity"/>
    <property type="evidence" value="ECO:0007669"/>
    <property type="project" value="InterPro"/>
</dbReference>
<dbReference type="RefSeq" id="WP_245815483.1">
    <property type="nucleotide sequence ID" value="NZ_FQVL01000001.1"/>
</dbReference>
<evidence type="ECO:0000256" key="3">
    <source>
        <dbReference type="ARBA" id="ARBA00022898"/>
    </source>
</evidence>
<evidence type="ECO:0000313" key="5">
    <source>
        <dbReference type="EMBL" id="SHE36581.1"/>
    </source>
</evidence>
<proteinExistence type="inferred from homology"/>
<dbReference type="CDD" id="cd06502">
    <property type="entry name" value="TA_like"/>
    <property type="match status" value="1"/>
</dbReference>
<sequence length="346" mass="38944">MMLQIKNSFASDNYSGTHPDVMEAMIQANGGHVRSYGDDPYTSTAIEKFKQQFGENAEVFFVFTGTAANVLALKAVTQPYHSIICAESAHVHVDECGAPERFTGCKLLTVPTKNGKLTVAQLKKHLKRFGDPHHSQPRAVTITQNTELGTVYTLDEIKEIVDFTHENDMILHMDGSRLSNAAASLNVGLKELTADLGVDVLSFGGSKNGMMYGEAVIFFNQEYAKDFQYIRKQGMQLGSKQRFIAAQFNALLTNERWFKNAHHANLMAKRLATQLKQIPAIKITQKVESNVVFASMEPALIYDLQKVTPFYIWDEEKSEVRWMTSFDTSEEDVDAFVKFIRDYSTR</sequence>
<evidence type="ECO:0000313" key="6">
    <source>
        <dbReference type="Proteomes" id="UP000184476"/>
    </source>
</evidence>
<feature type="domain" description="Aromatic amino acid beta-eliminating lyase/threonine aldolase" evidence="4">
    <location>
        <begin position="9"/>
        <end position="294"/>
    </location>
</feature>
<dbReference type="InterPro" id="IPR015422">
    <property type="entry name" value="PyrdxlP-dep_Trfase_small"/>
</dbReference>
<dbReference type="STRING" id="112248.SAMN05444392_101178"/>
<dbReference type="SUPFAM" id="SSF53383">
    <property type="entry name" value="PLP-dependent transferases"/>
    <property type="match status" value="1"/>
</dbReference>
<accession>A0A1M4SWL2</accession>
<dbReference type="InterPro" id="IPR015424">
    <property type="entry name" value="PyrdxlP-dep_Trfase"/>
</dbReference>
<dbReference type="InterPro" id="IPR001597">
    <property type="entry name" value="ArAA_b-elim_lyase/Thr_aldolase"/>
</dbReference>
<gene>
    <name evidence="5" type="ORF">SAMN05444392_101178</name>
</gene>
<evidence type="ECO:0000256" key="1">
    <source>
        <dbReference type="ARBA" id="ARBA00001933"/>
    </source>
</evidence>
<dbReference type="PANTHER" id="PTHR48097:SF5">
    <property type="entry name" value="LOW SPECIFICITY L-THREONINE ALDOLASE"/>
    <property type="match status" value="1"/>
</dbReference>
<dbReference type="Proteomes" id="UP000184476">
    <property type="component" value="Unassembled WGS sequence"/>
</dbReference>
<dbReference type="Gene3D" id="3.90.1150.10">
    <property type="entry name" value="Aspartate Aminotransferase, domain 1"/>
    <property type="match status" value="1"/>
</dbReference>
<evidence type="ECO:0000256" key="2">
    <source>
        <dbReference type="ARBA" id="ARBA00006966"/>
    </source>
</evidence>
<comment type="similarity">
    <text evidence="2">Belongs to the threonine aldolase family.</text>
</comment>
<reference evidence="5 6" key="1">
    <citation type="submission" date="2016-11" db="EMBL/GenBank/DDBJ databases">
        <authorList>
            <person name="Jaros S."/>
            <person name="Januszkiewicz K."/>
            <person name="Wedrychowicz H."/>
        </authorList>
    </citation>
    <scope>NUCLEOTIDE SEQUENCE [LARGE SCALE GENOMIC DNA]</scope>
    <source>
        <strain evidence="5 6">DSM 44666</strain>
    </source>
</reference>
<dbReference type="Pfam" id="PF01212">
    <property type="entry name" value="Beta_elim_lyase"/>
    <property type="match status" value="1"/>
</dbReference>
<evidence type="ECO:0000259" key="4">
    <source>
        <dbReference type="Pfam" id="PF01212"/>
    </source>
</evidence>
<dbReference type="GO" id="GO:0006520">
    <property type="term" value="P:amino acid metabolic process"/>
    <property type="evidence" value="ECO:0007669"/>
    <property type="project" value="InterPro"/>
</dbReference>
<protein>
    <submittedName>
        <fullName evidence="5">L-threonine aldolase</fullName>
    </submittedName>
</protein>
<keyword evidence="3" id="KW-0663">Pyridoxal phosphate</keyword>
<dbReference type="EMBL" id="FQVL01000001">
    <property type="protein sequence ID" value="SHE36581.1"/>
    <property type="molecule type" value="Genomic_DNA"/>
</dbReference>
<dbReference type="AlphaFoldDB" id="A0A1M4SWL2"/>
<keyword evidence="6" id="KW-1185">Reference proteome</keyword>